<protein>
    <submittedName>
        <fullName evidence="1">Uncharacterized protein</fullName>
    </submittedName>
</protein>
<proteinExistence type="predicted"/>
<dbReference type="EMBL" id="BK032679">
    <property type="protein sequence ID" value="DAF54517.1"/>
    <property type="molecule type" value="Genomic_DNA"/>
</dbReference>
<accession>A0A8S5STY7</accession>
<organism evidence="1">
    <name type="scientific">Siphoviridae sp. ctKwY15</name>
    <dbReference type="NCBI Taxonomy" id="2827843"/>
    <lineage>
        <taxon>Viruses</taxon>
        <taxon>Duplodnaviria</taxon>
        <taxon>Heunggongvirae</taxon>
        <taxon>Uroviricota</taxon>
        <taxon>Caudoviricetes</taxon>
    </lineage>
</organism>
<sequence length="190" mass="22210">MKQIKKICIFSELLFCITANAQQKITSLSPIPDATKQTIKQYISTHPIDEMNKDTVVLSNIYSLIGYSYVDKYLGELTGSFIVVGQDYQYKDLKLQSNEKLLYLLTENGYEQTPVDNNIIKEKIRADFTLNDNNSYFYRNDTFVVRAINIDERKYIFLHCISYPQKYILDFDSDKKEAPKIDRDELINIK</sequence>
<reference evidence="1" key="1">
    <citation type="journal article" date="2021" name="Proc. Natl. Acad. Sci. U.S.A.">
        <title>A Catalog of Tens of Thousands of Viruses from Human Metagenomes Reveals Hidden Associations with Chronic Diseases.</title>
        <authorList>
            <person name="Tisza M.J."/>
            <person name="Buck C.B."/>
        </authorList>
    </citation>
    <scope>NUCLEOTIDE SEQUENCE</scope>
    <source>
        <strain evidence="1">CtKwY15</strain>
    </source>
</reference>
<evidence type="ECO:0000313" key="1">
    <source>
        <dbReference type="EMBL" id="DAF54517.1"/>
    </source>
</evidence>
<name>A0A8S5STY7_9CAUD</name>